<dbReference type="GO" id="GO:0008061">
    <property type="term" value="F:chitin binding"/>
    <property type="evidence" value="ECO:0007669"/>
    <property type="project" value="InterPro"/>
</dbReference>
<dbReference type="InterPro" id="IPR051133">
    <property type="entry name" value="Adapter_Engulfment-Domain"/>
</dbReference>
<gene>
    <name evidence="2" type="ORF">FJT64_021807</name>
</gene>
<proteinExistence type="predicted"/>
<protein>
    <recommendedName>
        <fullName evidence="1">Chitin-binding type-2 domain-containing protein</fullName>
    </recommendedName>
</protein>
<reference evidence="2 3" key="1">
    <citation type="submission" date="2019-07" db="EMBL/GenBank/DDBJ databases">
        <title>Draft genome assembly of a fouling barnacle, Amphibalanus amphitrite (Darwin, 1854): The first reference genome for Thecostraca.</title>
        <authorList>
            <person name="Kim W."/>
        </authorList>
    </citation>
    <scope>NUCLEOTIDE SEQUENCE [LARGE SCALE GENOMIC DNA]</scope>
    <source>
        <strain evidence="2">SNU_AA5</strain>
        <tissue evidence="2">Soma without cirri and trophi</tissue>
    </source>
</reference>
<sequence length="455" mass="49922">MWFAVRSNPRFALAVIRTPAVLGLRDQFQFQLRGNFVVDTDFFVRGQLEPGETLEQFIKRYRKEQGLQGAWIRLDGSAIESPTLVTSREPLGLAAGAREVLQQVEETFSCEGLPYGYYTDISNDCRVYHVCQPVAVPSAVRRASVIRVTLAASFFCNVGQVFDQRLLTCVTRTPEFDCATQGYLYAASNSQFFRDVNFNMAPAAADDNERRDGEAGDAARERDDKNTAILAEQLFSVHNGQLETFGQSFDRPGTGKGEEEEEVQYVDLIRRSMAMSTTVPLPQTFSVQYLGCQLTDHMWGIRHTRGPVDSAVAAARAAGRLPPLRLMVSAGGISLAGDISSGGGGAKTGTQSASSPGRFPIERISYGVQDVVHRTLFATIVVPERAARGPFVCHVFACQSRDEARRLTCALAAAFAAYSAREPAGKTTRFAVDLRTPEQIEAEMGGRRMELESEA</sequence>
<dbReference type="OrthoDB" id="9994289at2759"/>
<dbReference type="PANTHER" id="PTHR11232:SF57">
    <property type="entry name" value="RE46159P"/>
    <property type="match status" value="1"/>
</dbReference>
<evidence type="ECO:0000313" key="3">
    <source>
        <dbReference type="Proteomes" id="UP000440578"/>
    </source>
</evidence>
<accession>A0A6A4WSU0</accession>
<organism evidence="2 3">
    <name type="scientific">Amphibalanus amphitrite</name>
    <name type="common">Striped barnacle</name>
    <name type="synonym">Balanus amphitrite</name>
    <dbReference type="NCBI Taxonomy" id="1232801"/>
    <lineage>
        <taxon>Eukaryota</taxon>
        <taxon>Metazoa</taxon>
        <taxon>Ecdysozoa</taxon>
        <taxon>Arthropoda</taxon>
        <taxon>Crustacea</taxon>
        <taxon>Multicrustacea</taxon>
        <taxon>Cirripedia</taxon>
        <taxon>Thoracica</taxon>
        <taxon>Thoracicalcarea</taxon>
        <taxon>Balanomorpha</taxon>
        <taxon>Balanoidea</taxon>
        <taxon>Balanidae</taxon>
        <taxon>Amphibalaninae</taxon>
        <taxon>Amphibalanus</taxon>
    </lineage>
</organism>
<dbReference type="GO" id="GO:0005576">
    <property type="term" value="C:extracellular region"/>
    <property type="evidence" value="ECO:0007669"/>
    <property type="project" value="InterPro"/>
</dbReference>
<dbReference type="InterPro" id="IPR011993">
    <property type="entry name" value="PH-like_dom_sf"/>
</dbReference>
<evidence type="ECO:0000313" key="2">
    <source>
        <dbReference type="EMBL" id="KAF0306760.1"/>
    </source>
</evidence>
<dbReference type="PANTHER" id="PTHR11232">
    <property type="entry name" value="PHOSPHOTYROSINE INTERACTION DOMAIN-CONTAINING FAMILY MEMBER"/>
    <property type="match status" value="1"/>
</dbReference>
<feature type="domain" description="Chitin-binding type-2" evidence="1">
    <location>
        <begin position="107"/>
        <end position="180"/>
    </location>
</feature>
<dbReference type="SUPFAM" id="SSF50729">
    <property type="entry name" value="PH domain-like"/>
    <property type="match status" value="1"/>
</dbReference>
<dbReference type="AlphaFoldDB" id="A0A6A4WSU0"/>
<keyword evidence="3" id="KW-1185">Reference proteome</keyword>
<name>A0A6A4WSU0_AMPAM</name>
<dbReference type="Pfam" id="PF01607">
    <property type="entry name" value="CBM_14"/>
    <property type="match status" value="1"/>
</dbReference>
<dbReference type="InterPro" id="IPR002557">
    <property type="entry name" value="Chitin-bd_dom"/>
</dbReference>
<dbReference type="Gene3D" id="2.30.29.30">
    <property type="entry name" value="Pleckstrin-homology domain (PH domain)/Phosphotyrosine-binding domain (PTB)"/>
    <property type="match status" value="1"/>
</dbReference>
<dbReference type="Proteomes" id="UP000440578">
    <property type="component" value="Unassembled WGS sequence"/>
</dbReference>
<comment type="caution">
    <text evidence="2">The sequence shown here is derived from an EMBL/GenBank/DDBJ whole genome shotgun (WGS) entry which is preliminary data.</text>
</comment>
<dbReference type="EMBL" id="VIIS01000633">
    <property type="protein sequence ID" value="KAF0306760.1"/>
    <property type="molecule type" value="Genomic_DNA"/>
</dbReference>
<dbReference type="PROSITE" id="PS50940">
    <property type="entry name" value="CHIT_BIND_II"/>
    <property type="match status" value="1"/>
</dbReference>
<evidence type="ECO:0000259" key="1">
    <source>
        <dbReference type="PROSITE" id="PS50940"/>
    </source>
</evidence>